<feature type="signal peptide" evidence="4">
    <location>
        <begin position="1"/>
        <end position="21"/>
    </location>
</feature>
<dbReference type="SUPFAM" id="SSF101148">
    <property type="entry name" value="Plant invertase/pectin methylesterase inhibitor"/>
    <property type="match status" value="1"/>
</dbReference>
<evidence type="ECO:0000313" key="6">
    <source>
        <dbReference type="EMBL" id="KAF5777906.1"/>
    </source>
</evidence>
<dbReference type="Gramene" id="mRNA:HanXRQr2_Chr12g0541231">
    <property type="protein sequence ID" value="mRNA:HanXRQr2_Chr12g0541231"/>
    <property type="gene ID" value="HanXRQr2_Chr12g0541231"/>
</dbReference>
<dbReference type="NCBIfam" id="TIGR01614">
    <property type="entry name" value="PME_inhib"/>
    <property type="match status" value="1"/>
</dbReference>
<evidence type="ECO:0000259" key="5">
    <source>
        <dbReference type="SMART" id="SM00856"/>
    </source>
</evidence>
<evidence type="ECO:0000256" key="2">
    <source>
        <dbReference type="ARBA" id="ARBA00023157"/>
    </source>
</evidence>
<dbReference type="InterPro" id="IPR006501">
    <property type="entry name" value="Pectinesterase_inhib_dom"/>
</dbReference>
<organism evidence="6 7">
    <name type="scientific">Helianthus annuus</name>
    <name type="common">Common sunflower</name>
    <dbReference type="NCBI Taxonomy" id="4232"/>
    <lineage>
        <taxon>Eukaryota</taxon>
        <taxon>Viridiplantae</taxon>
        <taxon>Streptophyta</taxon>
        <taxon>Embryophyta</taxon>
        <taxon>Tracheophyta</taxon>
        <taxon>Spermatophyta</taxon>
        <taxon>Magnoliopsida</taxon>
        <taxon>eudicotyledons</taxon>
        <taxon>Gunneridae</taxon>
        <taxon>Pentapetalae</taxon>
        <taxon>asterids</taxon>
        <taxon>campanulids</taxon>
        <taxon>Asterales</taxon>
        <taxon>Asteraceae</taxon>
        <taxon>Asteroideae</taxon>
        <taxon>Heliantheae alliance</taxon>
        <taxon>Heliantheae</taxon>
        <taxon>Helianthus</taxon>
    </lineage>
</organism>
<evidence type="ECO:0000256" key="4">
    <source>
        <dbReference type="SAM" id="SignalP"/>
    </source>
</evidence>
<gene>
    <name evidence="6" type="ORF">HanXRQr2_Chr12g0541231</name>
</gene>
<dbReference type="Gene3D" id="1.20.140.40">
    <property type="entry name" value="Invertase/pectin methylesterase inhibitor family protein"/>
    <property type="match status" value="1"/>
</dbReference>
<sequence>MVSSSSFYYFLSLLILTISCTQNPNLFVNGDMSLIQKTCKTTKFYDLCVSSLESDSTSSQADTKGLAIIMARFAVANATNTNSFLSSNVLAKNTTSDGLMKKVLKQCADRYLAAGSSLQDSVKDLGSELYDYAYMHVMAAADYANSCRNAFKRYPNLVYPPEISVREEGLKHICDVVMIVCFCLCYL</sequence>
<evidence type="ECO:0000313" key="7">
    <source>
        <dbReference type="Proteomes" id="UP000215914"/>
    </source>
</evidence>
<proteinExistence type="inferred from homology"/>
<dbReference type="SMART" id="SM00856">
    <property type="entry name" value="PMEI"/>
    <property type="match status" value="1"/>
</dbReference>
<dbReference type="InterPro" id="IPR035513">
    <property type="entry name" value="Invertase/methylesterase_inhib"/>
</dbReference>
<dbReference type="AlphaFoldDB" id="A0A9K3MW33"/>
<keyword evidence="2" id="KW-1015">Disulfide bond</keyword>
<keyword evidence="1 4" id="KW-0732">Signal</keyword>
<keyword evidence="7" id="KW-1185">Reference proteome</keyword>
<feature type="domain" description="Pectinesterase inhibitor" evidence="5">
    <location>
        <begin position="30"/>
        <end position="180"/>
    </location>
</feature>
<protein>
    <submittedName>
        <fullName evidence="6">Pectinesterase inhibitor domain-containing protein</fullName>
    </submittedName>
</protein>
<feature type="chain" id="PRO_5039941153" evidence="4">
    <location>
        <begin position="22"/>
        <end position="187"/>
    </location>
</feature>
<comment type="caution">
    <text evidence="6">The sequence shown here is derived from an EMBL/GenBank/DDBJ whole genome shotgun (WGS) entry which is preliminary data.</text>
</comment>
<dbReference type="Pfam" id="PF04043">
    <property type="entry name" value="PMEI"/>
    <property type="match status" value="1"/>
</dbReference>
<accession>A0A9K3MW33</accession>
<dbReference type="EMBL" id="MNCJ02000327">
    <property type="protein sequence ID" value="KAF5777906.1"/>
    <property type="molecule type" value="Genomic_DNA"/>
</dbReference>
<comment type="similarity">
    <text evidence="3">Belongs to the PMEI family.</text>
</comment>
<name>A0A9K3MW33_HELAN</name>
<reference evidence="6" key="1">
    <citation type="journal article" date="2017" name="Nature">
        <title>The sunflower genome provides insights into oil metabolism, flowering and Asterid evolution.</title>
        <authorList>
            <person name="Badouin H."/>
            <person name="Gouzy J."/>
            <person name="Grassa C.J."/>
            <person name="Murat F."/>
            <person name="Staton S.E."/>
            <person name="Cottret L."/>
            <person name="Lelandais-Briere C."/>
            <person name="Owens G.L."/>
            <person name="Carrere S."/>
            <person name="Mayjonade B."/>
            <person name="Legrand L."/>
            <person name="Gill N."/>
            <person name="Kane N.C."/>
            <person name="Bowers J.E."/>
            <person name="Hubner S."/>
            <person name="Bellec A."/>
            <person name="Berard A."/>
            <person name="Berges H."/>
            <person name="Blanchet N."/>
            <person name="Boniface M.C."/>
            <person name="Brunel D."/>
            <person name="Catrice O."/>
            <person name="Chaidir N."/>
            <person name="Claudel C."/>
            <person name="Donnadieu C."/>
            <person name="Faraut T."/>
            <person name="Fievet G."/>
            <person name="Helmstetter N."/>
            <person name="King M."/>
            <person name="Knapp S.J."/>
            <person name="Lai Z."/>
            <person name="Le Paslier M.C."/>
            <person name="Lippi Y."/>
            <person name="Lorenzon L."/>
            <person name="Mandel J.R."/>
            <person name="Marage G."/>
            <person name="Marchand G."/>
            <person name="Marquand E."/>
            <person name="Bret-Mestries E."/>
            <person name="Morien E."/>
            <person name="Nambeesan S."/>
            <person name="Nguyen T."/>
            <person name="Pegot-Espagnet P."/>
            <person name="Pouilly N."/>
            <person name="Raftis F."/>
            <person name="Sallet E."/>
            <person name="Schiex T."/>
            <person name="Thomas J."/>
            <person name="Vandecasteele C."/>
            <person name="Vares D."/>
            <person name="Vear F."/>
            <person name="Vautrin S."/>
            <person name="Crespi M."/>
            <person name="Mangin B."/>
            <person name="Burke J.M."/>
            <person name="Salse J."/>
            <person name="Munos S."/>
            <person name="Vincourt P."/>
            <person name="Rieseberg L.H."/>
            <person name="Langlade N.B."/>
        </authorList>
    </citation>
    <scope>NUCLEOTIDE SEQUENCE</scope>
    <source>
        <tissue evidence="6">Leaves</tissue>
    </source>
</reference>
<dbReference type="PANTHER" id="PTHR35357:SF8">
    <property type="entry name" value="OS01G0111000 PROTEIN"/>
    <property type="match status" value="1"/>
</dbReference>
<reference evidence="6" key="2">
    <citation type="submission" date="2020-06" db="EMBL/GenBank/DDBJ databases">
        <title>Helianthus annuus Genome sequencing and assembly Release 2.</title>
        <authorList>
            <person name="Gouzy J."/>
            <person name="Langlade N."/>
            <person name="Munos S."/>
        </authorList>
    </citation>
    <scope>NUCLEOTIDE SEQUENCE</scope>
    <source>
        <tissue evidence="6">Leaves</tissue>
    </source>
</reference>
<evidence type="ECO:0000256" key="1">
    <source>
        <dbReference type="ARBA" id="ARBA00022729"/>
    </source>
</evidence>
<evidence type="ECO:0000256" key="3">
    <source>
        <dbReference type="ARBA" id="ARBA00038471"/>
    </source>
</evidence>
<dbReference type="GO" id="GO:0004857">
    <property type="term" value="F:enzyme inhibitor activity"/>
    <property type="evidence" value="ECO:0007669"/>
    <property type="project" value="InterPro"/>
</dbReference>
<dbReference type="Proteomes" id="UP000215914">
    <property type="component" value="Unassembled WGS sequence"/>
</dbReference>
<dbReference type="CDD" id="cd14859">
    <property type="entry name" value="PMEI_like"/>
    <property type="match status" value="1"/>
</dbReference>
<dbReference type="PANTHER" id="PTHR35357">
    <property type="entry name" value="OS02G0537100 PROTEIN"/>
    <property type="match status" value="1"/>
</dbReference>